<dbReference type="AlphaFoldDB" id="A0A848CF78"/>
<evidence type="ECO:0000313" key="4">
    <source>
        <dbReference type="Proteomes" id="UP000522333"/>
    </source>
</evidence>
<gene>
    <name evidence="3" type="ORF">HF854_10630</name>
</gene>
<keyword evidence="2" id="KW-1277">Toxin-antitoxin system</keyword>
<sequence length="94" mass="11156">MRIRWLRAALRDLDSEMNYVAERDREAAVHMYALIREKTSLLARLPELGRPGRVFGTRELVLEQHPYIIPYRVKNGVVEILRIFHTSRRQPASW</sequence>
<evidence type="ECO:0000256" key="2">
    <source>
        <dbReference type="ARBA" id="ARBA00022649"/>
    </source>
</evidence>
<dbReference type="Pfam" id="PF05016">
    <property type="entry name" value="ParE_toxin"/>
    <property type="match status" value="1"/>
</dbReference>
<dbReference type="RefSeq" id="WP_168936259.1">
    <property type="nucleotide sequence ID" value="NZ_JABAFY010000052.1"/>
</dbReference>
<protein>
    <submittedName>
        <fullName evidence="3">Type II toxin-antitoxin system RelE/ParE family toxin</fullName>
    </submittedName>
</protein>
<dbReference type="InterPro" id="IPR035093">
    <property type="entry name" value="RelE/ParE_toxin_dom_sf"/>
</dbReference>
<dbReference type="Gene3D" id="3.30.2310.20">
    <property type="entry name" value="RelE-like"/>
    <property type="match status" value="1"/>
</dbReference>
<dbReference type="PANTHER" id="PTHR33755">
    <property type="entry name" value="TOXIN PARE1-RELATED"/>
    <property type="match status" value="1"/>
</dbReference>
<name>A0A848CF78_9BACT</name>
<reference evidence="3 4" key="1">
    <citation type="submission" date="2020-04" db="EMBL/GenBank/DDBJ databases">
        <authorList>
            <person name="Hitch T.C.A."/>
            <person name="Wylensek D."/>
            <person name="Clavel T."/>
        </authorList>
    </citation>
    <scope>NUCLEOTIDE SEQUENCE [LARGE SCALE GENOMIC DNA]</scope>
    <source>
        <strain evidence="3 4">PG-251-APC-1</strain>
    </source>
</reference>
<comment type="caution">
    <text evidence="3">The sequence shown here is derived from an EMBL/GenBank/DDBJ whole genome shotgun (WGS) entry which is preliminary data.</text>
</comment>
<evidence type="ECO:0000313" key="3">
    <source>
        <dbReference type="EMBL" id="NME52958.1"/>
    </source>
</evidence>
<dbReference type="Proteomes" id="UP000522333">
    <property type="component" value="Unassembled WGS sequence"/>
</dbReference>
<proteinExistence type="inferred from homology"/>
<evidence type="ECO:0000256" key="1">
    <source>
        <dbReference type="ARBA" id="ARBA00006226"/>
    </source>
</evidence>
<dbReference type="InterPro" id="IPR007712">
    <property type="entry name" value="RelE/ParE_toxin"/>
</dbReference>
<dbReference type="InterPro" id="IPR051803">
    <property type="entry name" value="TA_system_RelE-like_toxin"/>
</dbReference>
<organism evidence="3 4">
    <name type="scientific">Desulfovibrio piger</name>
    <dbReference type="NCBI Taxonomy" id="901"/>
    <lineage>
        <taxon>Bacteria</taxon>
        <taxon>Pseudomonadati</taxon>
        <taxon>Thermodesulfobacteriota</taxon>
        <taxon>Desulfovibrionia</taxon>
        <taxon>Desulfovibrionales</taxon>
        <taxon>Desulfovibrionaceae</taxon>
        <taxon>Desulfovibrio</taxon>
    </lineage>
</organism>
<accession>A0A848CF78</accession>
<comment type="similarity">
    <text evidence="1">Belongs to the RelE toxin family.</text>
</comment>
<dbReference type="PANTHER" id="PTHR33755:SF6">
    <property type="entry name" value="PLASMID STABILIZATION SYSTEM PROTEIN"/>
    <property type="match status" value="1"/>
</dbReference>
<dbReference type="EMBL" id="JABAFY010000052">
    <property type="protein sequence ID" value="NME52958.1"/>
    <property type="molecule type" value="Genomic_DNA"/>
</dbReference>